<evidence type="ECO:0000313" key="8">
    <source>
        <dbReference type="Proteomes" id="UP001211065"/>
    </source>
</evidence>
<evidence type="ECO:0000256" key="6">
    <source>
        <dbReference type="ARBA" id="ARBA00023180"/>
    </source>
</evidence>
<comment type="caution">
    <text evidence="7">The sequence shown here is derived from an EMBL/GenBank/DDBJ whole genome shotgun (WGS) entry which is preliminary data.</text>
</comment>
<proteinExistence type="predicted"/>
<name>A0AAD5TYQ6_9FUNG</name>
<dbReference type="GO" id="GO:0042285">
    <property type="term" value="F:xylosyltransferase activity"/>
    <property type="evidence" value="ECO:0007669"/>
    <property type="project" value="TreeGrafter"/>
</dbReference>
<evidence type="ECO:0000256" key="1">
    <source>
        <dbReference type="ARBA" id="ARBA00004606"/>
    </source>
</evidence>
<keyword evidence="5" id="KW-0472">Membrane</keyword>
<dbReference type="PANTHER" id="PTHR12270">
    <property type="entry name" value="GLYCOSYLTRANSFERASE-RELATED"/>
    <property type="match status" value="1"/>
</dbReference>
<accession>A0AAD5TYQ6</accession>
<dbReference type="AlphaFoldDB" id="A0AAD5TYQ6"/>
<reference evidence="7" key="1">
    <citation type="submission" date="2020-05" db="EMBL/GenBank/DDBJ databases">
        <title>Phylogenomic resolution of chytrid fungi.</title>
        <authorList>
            <person name="Stajich J.E."/>
            <person name="Amses K."/>
            <person name="Simmons R."/>
            <person name="Seto K."/>
            <person name="Myers J."/>
            <person name="Bonds A."/>
            <person name="Quandt C.A."/>
            <person name="Barry K."/>
            <person name="Liu P."/>
            <person name="Grigoriev I."/>
            <person name="Longcore J.E."/>
            <person name="James T.Y."/>
        </authorList>
    </citation>
    <scope>NUCLEOTIDE SEQUENCE</scope>
    <source>
        <strain evidence="7">JEL0476</strain>
    </source>
</reference>
<dbReference type="InterPro" id="IPR051292">
    <property type="entry name" value="Xyl/GlcA_transferase"/>
</dbReference>
<keyword evidence="6" id="KW-0325">Glycoprotein</keyword>
<keyword evidence="2" id="KW-0812">Transmembrane</keyword>
<organism evidence="7 8">
    <name type="scientific">Clydaea vesicula</name>
    <dbReference type="NCBI Taxonomy" id="447962"/>
    <lineage>
        <taxon>Eukaryota</taxon>
        <taxon>Fungi</taxon>
        <taxon>Fungi incertae sedis</taxon>
        <taxon>Chytridiomycota</taxon>
        <taxon>Chytridiomycota incertae sedis</taxon>
        <taxon>Chytridiomycetes</taxon>
        <taxon>Lobulomycetales</taxon>
        <taxon>Lobulomycetaceae</taxon>
        <taxon>Clydaea</taxon>
    </lineage>
</organism>
<evidence type="ECO:0000256" key="4">
    <source>
        <dbReference type="ARBA" id="ARBA00022989"/>
    </source>
</evidence>
<dbReference type="PANTHER" id="PTHR12270:SF25">
    <property type="entry name" value="GLYCOSYLTRANSFERASE-LIKE PROTEIN LARGE"/>
    <property type="match status" value="1"/>
</dbReference>
<evidence type="ECO:0000313" key="7">
    <source>
        <dbReference type="EMBL" id="KAJ3216198.1"/>
    </source>
</evidence>
<evidence type="ECO:0000256" key="3">
    <source>
        <dbReference type="ARBA" id="ARBA00022968"/>
    </source>
</evidence>
<dbReference type="GO" id="GO:0035269">
    <property type="term" value="P:protein O-linked glycosylation via mannose"/>
    <property type="evidence" value="ECO:0007669"/>
    <property type="project" value="TreeGrafter"/>
</dbReference>
<dbReference type="GO" id="GO:0016020">
    <property type="term" value="C:membrane"/>
    <property type="evidence" value="ECO:0007669"/>
    <property type="project" value="UniProtKB-SubCell"/>
</dbReference>
<evidence type="ECO:0000256" key="2">
    <source>
        <dbReference type="ARBA" id="ARBA00022692"/>
    </source>
</evidence>
<dbReference type="GO" id="GO:0015020">
    <property type="term" value="F:glucuronosyltransferase activity"/>
    <property type="evidence" value="ECO:0007669"/>
    <property type="project" value="TreeGrafter"/>
</dbReference>
<evidence type="ECO:0000256" key="5">
    <source>
        <dbReference type="ARBA" id="ARBA00023136"/>
    </source>
</evidence>
<gene>
    <name evidence="7" type="ORF">HK099_005983</name>
</gene>
<dbReference type="Proteomes" id="UP001211065">
    <property type="component" value="Unassembled WGS sequence"/>
</dbReference>
<keyword evidence="4" id="KW-1133">Transmembrane helix</keyword>
<keyword evidence="8" id="KW-1185">Reference proteome</keyword>
<keyword evidence="3" id="KW-0735">Signal-anchor</keyword>
<dbReference type="Pfam" id="PF13896">
    <property type="entry name" value="Glyco_transf_49"/>
    <property type="match status" value="1"/>
</dbReference>
<sequence length="396" mass="45593">MHMYAQIHSGAESHKNISKSSNKLLHLYYTNSNVLFGVCAGISVEINFNASNTNVDIQTDTLEDALMNLSNDLILDKIFQTVLKPSKLDYYHFKMSENPEISDVTMTGSVSIDMLDNLLVCLNNYKGPLSITLHINDDNNLQLNLDTVKSFLNNNFAVLKKQLDLHLIIDNFPHQHNYFANVAAFFSRTDLILPMDFNFISSTDFSLNKYEGVLSKLMDQNNKVLYIIPSFEKVQSENAWELTSQFPHSKKGLMEENRYQIYGGSDNRAHISTNYSEWYLANNPYLTASISFFYEPFAVFNKHVVPWMDERFIGSNGGGRSAWFYEITLSGFEFWVLNDDFLIFSNTPTSLANELKNKTFWGFLPEICNRHRVRLWESEKKEIDLMGCRPGPNSRF</sequence>
<comment type="subcellular location">
    <subcellularLocation>
        <location evidence="1">Membrane</location>
        <topology evidence="1">Single-pass type II membrane protein</topology>
    </subcellularLocation>
</comment>
<dbReference type="EMBL" id="JADGJW010000492">
    <property type="protein sequence ID" value="KAJ3216198.1"/>
    <property type="molecule type" value="Genomic_DNA"/>
</dbReference>
<protein>
    <submittedName>
        <fullName evidence="7">Uncharacterized protein</fullName>
    </submittedName>
</protein>